<proteinExistence type="predicted"/>
<reference evidence="2" key="2">
    <citation type="submission" date="2021-08" db="EMBL/GenBank/DDBJ databases">
        <authorList>
            <person name="Tani A."/>
            <person name="Ola A."/>
            <person name="Ogura Y."/>
            <person name="Katsura K."/>
            <person name="Hayashi T."/>
        </authorList>
    </citation>
    <scope>NUCLEOTIDE SEQUENCE</scope>
    <source>
        <strain evidence="2">LMG 23639</strain>
    </source>
</reference>
<feature type="signal peptide" evidence="1">
    <location>
        <begin position="1"/>
        <end position="26"/>
    </location>
</feature>
<comment type="caution">
    <text evidence="2">The sequence shown here is derived from an EMBL/GenBank/DDBJ whole genome shotgun (WGS) entry which is preliminary data.</text>
</comment>
<protein>
    <submittedName>
        <fullName evidence="2">Uncharacterized protein</fullName>
    </submittedName>
</protein>
<feature type="chain" id="PRO_5047046061" evidence="1">
    <location>
        <begin position="27"/>
        <end position="284"/>
    </location>
</feature>
<accession>A0ABQ4SYT3</accession>
<keyword evidence="1" id="KW-0732">Signal</keyword>
<gene>
    <name evidence="2" type="ORF">AOPFMNJM_2407</name>
</gene>
<dbReference type="Proteomes" id="UP001055102">
    <property type="component" value="Unassembled WGS sequence"/>
</dbReference>
<reference evidence="2" key="1">
    <citation type="journal article" date="2021" name="Front. Microbiol.">
        <title>Comprehensive Comparative Genomics and Phenotyping of Methylobacterium Species.</title>
        <authorList>
            <person name="Alessa O."/>
            <person name="Ogura Y."/>
            <person name="Fujitani Y."/>
            <person name="Takami H."/>
            <person name="Hayashi T."/>
            <person name="Sahin N."/>
            <person name="Tani A."/>
        </authorList>
    </citation>
    <scope>NUCLEOTIDE SEQUENCE</scope>
    <source>
        <strain evidence="2">LMG 23639</strain>
    </source>
</reference>
<evidence type="ECO:0000313" key="2">
    <source>
        <dbReference type="EMBL" id="GJE07083.1"/>
    </source>
</evidence>
<dbReference type="RefSeq" id="WP_238276086.1">
    <property type="nucleotide sequence ID" value="NZ_BPQR01000040.1"/>
</dbReference>
<dbReference type="EMBL" id="BPQR01000040">
    <property type="protein sequence ID" value="GJE07083.1"/>
    <property type="molecule type" value="Genomic_DNA"/>
</dbReference>
<organism evidence="2 3">
    <name type="scientific">Methylobacterium jeotgali</name>
    <dbReference type="NCBI Taxonomy" id="381630"/>
    <lineage>
        <taxon>Bacteria</taxon>
        <taxon>Pseudomonadati</taxon>
        <taxon>Pseudomonadota</taxon>
        <taxon>Alphaproteobacteria</taxon>
        <taxon>Hyphomicrobiales</taxon>
        <taxon>Methylobacteriaceae</taxon>
        <taxon>Methylobacterium</taxon>
    </lineage>
</organism>
<evidence type="ECO:0000313" key="3">
    <source>
        <dbReference type="Proteomes" id="UP001055102"/>
    </source>
</evidence>
<keyword evidence="3" id="KW-1185">Reference proteome</keyword>
<name>A0ABQ4SYT3_9HYPH</name>
<sequence length="284" mass="32101">MRSLRSIWFAPALVAHLSVLEGAAYAVEEMRGAECKPIQSPKARLACFDKALASETKIEKGPILGPSQIDIEKILGSSCNVKEIIQSISKAVKPKDQFESTKEFETRRTAQIKAAGIATSDVICEGTQPHLLSYNTDTKEVRMYIMGPKMQHETYDMGSYVGSNAYGASTNVKKQYEERWELKIPYMKSEAYASMSPEKAKNEFQSLRLAVVGDLVEPFSTEDNGTSSPTLTMPYEKSWRTNYLHYIPKLYVLYNADTKQMIWEGKIVACKEYSWDEKKDAQVW</sequence>
<evidence type="ECO:0000256" key="1">
    <source>
        <dbReference type="SAM" id="SignalP"/>
    </source>
</evidence>